<evidence type="ECO:0000313" key="2">
    <source>
        <dbReference type="EMBL" id="CAB9524386.1"/>
    </source>
</evidence>
<sequence length="139" mass="15653">MLSEEGFLADGLCIFGDAAYINNGFFATPFKNVKSGIKDDYNFYHSQKEEVPEMLASDEAEIRGQGAVPLERTEMNEASPGQLLGGGDHHGDTSESLRQQFRRVNKVPVEPREKMVRQVERLGLKRPIPARWSKKEQNS</sequence>
<accession>A0A9N8ERX8</accession>
<protein>
    <submittedName>
        <fullName evidence="2">Uncharacterized protein</fullName>
    </submittedName>
</protein>
<evidence type="ECO:0000256" key="1">
    <source>
        <dbReference type="SAM" id="MobiDB-lite"/>
    </source>
</evidence>
<evidence type="ECO:0000313" key="3">
    <source>
        <dbReference type="Proteomes" id="UP001153069"/>
    </source>
</evidence>
<keyword evidence="3" id="KW-1185">Reference proteome</keyword>
<dbReference type="OrthoDB" id="109201at2759"/>
<dbReference type="EMBL" id="CAICTM010001529">
    <property type="protein sequence ID" value="CAB9524386.1"/>
    <property type="molecule type" value="Genomic_DNA"/>
</dbReference>
<reference evidence="2" key="1">
    <citation type="submission" date="2020-06" db="EMBL/GenBank/DDBJ databases">
        <authorList>
            <consortium name="Plant Systems Biology data submission"/>
        </authorList>
    </citation>
    <scope>NUCLEOTIDE SEQUENCE</scope>
    <source>
        <strain evidence="2">D6</strain>
    </source>
</reference>
<gene>
    <name evidence="2" type="ORF">SEMRO_1531_G280180.1</name>
</gene>
<organism evidence="2 3">
    <name type="scientific">Seminavis robusta</name>
    <dbReference type="NCBI Taxonomy" id="568900"/>
    <lineage>
        <taxon>Eukaryota</taxon>
        <taxon>Sar</taxon>
        <taxon>Stramenopiles</taxon>
        <taxon>Ochrophyta</taxon>
        <taxon>Bacillariophyta</taxon>
        <taxon>Bacillariophyceae</taxon>
        <taxon>Bacillariophycidae</taxon>
        <taxon>Naviculales</taxon>
        <taxon>Naviculaceae</taxon>
        <taxon>Seminavis</taxon>
    </lineage>
</organism>
<dbReference type="AlphaFoldDB" id="A0A9N8ERX8"/>
<comment type="caution">
    <text evidence="2">The sequence shown here is derived from an EMBL/GenBank/DDBJ whole genome shotgun (WGS) entry which is preliminary data.</text>
</comment>
<proteinExistence type="predicted"/>
<dbReference type="Proteomes" id="UP001153069">
    <property type="component" value="Unassembled WGS sequence"/>
</dbReference>
<name>A0A9N8ERX8_9STRA</name>
<feature type="region of interest" description="Disordered" evidence="1">
    <location>
        <begin position="75"/>
        <end position="113"/>
    </location>
</feature>